<dbReference type="InterPro" id="IPR050951">
    <property type="entry name" value="Retrovirus_Pol_polyprotein"/>
</dbReference>
<evidence type="ECO:0000313" key="3">
    <source>
        <dbReference type="Proteomes" id="UP001418222"/>
    </source>
</evidence>
<dbReference type="Pfam" id="PF00665">
    <property type="entry name" value="rve"/>
    <property type="match status" value="1"/>
</dbReference>
<dbReference type="EMBL" id="JBBWWQ010000015">
    <property type="protein sequence ID" value="KAK8928830.1"/>
    <property type="molecule type" value="Genomic_DNA"/>
</dbReference>
<dbReference type="SUPFAM" id="SSF53098">
    <property type="entry name" value="Ribonuclease H-like"/>
    <property type="match status" value="1"/>
</dbReference>
<dbReference type="PROSITE" id="PS50994">
    <property type="entry name" value="INTEGRASE"/>
    <property type="match status" value="1"/>
</dbReference>
<keyword evidence="3" id="KW-1185">Reference proteome</keyword>
<dbReference type="InterPro" id="IPR000477">
    <property type="entry name" value="RT_dom"/>
</dbReference>
<protein>
    <recommendedName>
        <fullName evidence="1">Integrase catalytic domain-containing protein</fullName>
    </recommendedName>
</protein>
<sequence length="765" mass="86532">MAERGHRDKRFKKAAVITFEGEDLEGVHHPHQDPLVISAGIGDPCHCVKRILIDGGSSVDILFLTTLRKLKLTNEQLSLQAGPVYDVSNIPVRLEGVIVQPVTLGVYPRQATHNKKRNFTPERQQAIEEEVTRLLRARFIRDVKYPLWVANVVMVKKANGSWRMCVDYSNLNQAFPKDSFPLPIIDQLVDATSGHELLSFMDAYSGYNQIKMNPTDEEHTTFRTDMGVYCYTVMPFGLKNAGATFQRLMHKVFKDMLGKIMEVYVDDMLVEGEYKAKNGQLAQYLALAKSLLTKIPSHQVIHIPREQNTRADALSKLATSSASYQSRRRRVEDVMTPNIQGPWEVSTIDGKVTSWMTPIREYLERGQLPDDRIEARRLRIRAAAFAIIDGELYKQAFSGPYLKCLPASEADYALREVHGGVCGEHLGGKALACKILRQGFYWPTMKKDAAELVQNCKSCQLHANMPHQLPVALTALQGARPFAQWGIDILDPLPVASGQRKFIIMAINYFTKWVEAEPLAKITEENTTQFVWKNIICRFGIPTIIIADNCTQFTGKSFTKLCEDLKINLRHIAVAHPQTNSQIEVTNRTILKGLKTRLKEAGGQWVDALPNVLWAYRTTERTPTGETPYNLCFGSEAVIPVDIGRPSTRVETFDADKNEDLLRENLDLLAEVRDTSALRMADYQRHVARFYDKRVKPRPISVRDLVLRSLEAAGKGPQQNKLTTAWEGPYVVTAVLKPGTFRIRNALGKTLPRTWNAQNLRRFYQ</sequence>
<evidence type="ECO:0000313" key="2">
    <source>
        <dbReference type="EMBL" id="KAK8928830.1"/>
    </source>
</evidence>
<accession>A0AAP0B674</accession>
<dbReference type="AlphaFoldDB" id="A0AAP0B674"/>
<dbReference type="InterPro" id="IPR036397">
    <property type="entry name" value="RNaseH_sf"/>
</dbReference>
<dbReference type="GO" id="GO:0003676">
    <property type="term" value="F:nucleic acid binding"/>
    <property type="evidence" value="ECO:0007669"/>
    <property type="project" value="InterPro"/>
</dbReference>
<dbReference type="Gene3D" id="1.10.340.70">
    <property type="match status" value="1"/>
</dbReference>
<dbReference type="PANTHER" id="PTHR37984:SF5">
    <property type="entry name" value="PROTEIN NYNRIN-LIKE"/>
    <property type="match status" value="1"/>
</dbReference>
<dbReference type="Gene3D" id="3.30.420.10">
    <property type="entry name" value="Ribonuclease H-like superfamily/Ribonuclease H"/>
    <property type="match status" value="2"/>
</dbReference>
<evidence type="ECO:0000259" key="1">
    <source>
        <dbReference type="PROSITE" id="PS50994"/>
    </source>
</evidence>
<proteinExistence type="predicted"/>
<dbReference type="InterPro" id="IPR041588">
    <property type="entry name" value="Integrase_H2C2"/>
</dbReference>
<dbReference type="SUPFAM" id="SSF56672">
    <property type="entry name" value="DNA/RNA polymerases"/>
    <property type="match status" value="1"/>
</dbReference>
<dbReference type="InterPro" id="IPR001584">
    <property type="entry name" value="Integrase_cat-core"/>
</dbReference>
<name>A0AAP0B674_9ASPA</name>
<feature type="domain" description="Integrase catalytic" evidence="1">
    <location>
        <begin position="477"/>
        <end position="636"/>
    </location>
</feature>
<organism evidence="2 3">
    <name type="scientific">Platanthera zijinensis</name>
    <dbReference type="NCBI Taxonomy" id="2320716"/>
    <lineage>
        <taxon>Eukaryota</taxon>
        <taxon>Viridiplantae</taxon>
        <taxon>Streptophyta</taxon>
        <taxon>Embryophyta</taxon>
        <taxon>Tracheophyta</taxon>
        <taxon>Spermatophyta</taxon>
        <taxon>Magnoliopsida</taxon>
        <taxon>Liliopsida</taxon>
        <taxon>Asparagales</taxon>
        <taxon>Orchidaceae</taxon>
        <taxon>Orchidoideae</taxon>
        <taxon>Orchideae</taxon>
        <taxon>Orchidinae</taxon>
        <taxon>Platanthera</taxon>
    </lineage>
</organism>
<dbReference type="Pfam" id="PF17921">
    <property type="entry name" value="Integrase_H2C2"/>
    <property type="match status" value="1"/>
</dbReference>
<dbReference type="InterPro" id="IPR043502">
    <property type="entry name" value="DNA/RNA_pol_sf"/>
</dbReference>
<dbReference type="PANTHER" id="PTHR37984">
    <property type="entry name" value="PROTEIN CBG26694"/>
    <property type="match status" value="1"/>
</dbReference>
<gene>
    <name evidence="2" type="ORF">KSP39_PZI017964</name>
</gene>
<dbReference type="Gene3D" id="3.10.10.10">
    <property type="entry name" value="HIV Type 1 Reverse Transcriptase, subunit A, domain 1"/>
    <property type="match status" value="1"/>
</dbReference>
<dbReference type="InterPro" id="IPR012337">
    <property type="entry name" value="RNaseH-like_sf"/>
</dbReference>
<dbReference type="GO" id="GO:0015074">
    <property type="term" value="P:DNA integration"/>
    <property type="evidence" value="ECO:0007669"/>
    <property type="project" value="InterPro"/>
</dbReference>
<reference evidence="2 3" key="1">
    <citation type="journal article" date="2022" name="Nat. Plants">
        <title>Genomes of leafy and leafless Platanthera orchids illuminate the evolution of mycoheterotrophy.</title>
        <authorList>
            <person name="Li M.H."/>
            <person name="Liu K.W."/>
            <person name="Li Z."/>
            <person name="Lu H.C."/>
            <person name="Ye Q.L."/>
            <person name="Zhang D."/>
            <person name="Wang J.Y."/>
            <person name="Li Y.F."/>
            <person name="Zhong Z.M."/>
            <person name="Liu X."/>
            <person name="Yu X."/>
            <person name="Liu D.K."/>
            <person name="Tu X.D."/>
            <person name="Liu B."/>
            <person name="Hao Y."/>
            <person name="Liao X.Y."/>
            <person name="Jiang Y.T."/>
            <person name="Sun W.H."/>
            <person name="Chen J."/>
            <person name="Chen Y.Q."/>
            <person name="Ai Y."/>
            <person name="Zhai J.W."/>
            <person name="Wu S.S."/>
            <person name="Zhou Z."/>
            <person name="Hsiao Y.Y."/>
            <person name="Wu W.L."/>
            <person name="Chen Y.Y."/>
            <person name="Lin Y.F."/>
            <person name="Hsu J.L."/>
            <person name="Li C.Y."/>
            <person name="Wang Z.W."/>
            <person name="Zhao X."/>
            <person name="Zhong W.Y."/>
            <person name="Ma X.K."/>
            <person name="Ma L."/>
            <person name="Huang J."/>
            <person name="Chen G.Z."/>
            <person name="Huang M.Z."/>
            <person name="Huang L."/>
            <person name="Peng D.H."/>
            <person name="Luo Y.B."/>
            <person name="Zou S.Q."/>
            <person name="Chen S.P."/>
            <person name="Lan S."/>
            <person name="Tsai W.C."/>
            <person name="Van de Peer Y."/>
            <person name="Liu Z.J."/>
        </authorList>
    </citation>
    <scope>NUCLEOTIDE SEQUENCE [LARGE SCALE GENOMIC DNA]</scope>
    <source>
        <strain evidence="2">Lor287</strain>
    </source>
</reference>
<comment type="caution">
    <text evidence="2">The sequence shown here is derived from an EMBL/GenBank/DDBJ whole genome shotgun (WGS) entry which is preliminary data.</text>
</comment>
<dbReference type="Pfam" id="PF00078">
    <property type="entry name" value="RVT_1"/>
    <property type="match status" value="1"/>
</dbReference>
<dbReference type="Proteomes" id="UP001418222">
    <property type="component" value="Unassembled WGS sequence"/>
</dbReference>
<dbReference type="CDD" id="cd01647">
    <property type="entry name" value="RT_LTR"/>
    <property type="match status" value="1"/>
</dbReference>